<dbReference type="InterPro" id="IPR036388">
    <property type="entry name" value="WH-like_DNA-bd_sf"/>
</dbReference>
<protein>
    <submittedName>
        <fullName evidence="5">LuxR family transcriptional regulator</fullName>
    </submittedName>
</protein>
<dbReference type="Proteomes" id="UP000025061">
    <property type="component" value="Unassembled WGS sequence"/>
</dbReference>
<keyword evidence="6" id="KW-1185">Reference proteome</keyword>
<dbReference type="PRINTS" id="PR00038">
    <property type="entry name" value="HTHLUXR"/>
</dbReference>
<evidence type="ECO:0000313" key="6">
    <source>
        <dbReference type="Proteomes" id="UP000025061"/>
    </source>
</evidence>
<evidence type="ECO:0000256" key="1">
    <source>
        <dbReference type="ARBA" id="ARBA00023015"/>
    </source>
</evidence>
<evidence type="ECO:0000259" key="4">
    <source>
        <dbReference type="PROSITE" id="PS50043"/>
    </source>
</evidence>
<dbReference type="RefSeq" id="WP_011647464.1">
    <property type="nucleotide sequence ID" value="NZ_ARYI01000004.1"/>
</dbReference>
<feature type="domain" description="HTH luxR-type" evidence="4">
    <location>
        <begin position="250"/>
        <end position="311"/>
    </location>
</feature>
<proteinExistence type="predicted"/>
<evidence type="ECO:0000313" key="5">
    <source>
        <dbReference type="EMBL" id="KCZ95255.1"/>
    </source>
</evidence>
<keyword evidence="2" id="KW-0238">DNA-binding</keyword>
<organism evidence="5 6">
    <name type="scientific">Hyphomonas hirschiana VP5</name>
    <dbReference type="NCBI Taxonomy" id="1280951"/>
    <lineage>
        <taxon>Bacteria</taxon>
        <taxon>Pseudomonadati</taxon>
        <taxon>Pseudomonadota</taxon>
        <taxon>Alphaproteobacteria</taxon>
        <taxon>Hyphomonadales</taxon>
        <taxon>Hyphomonadaceae</taxon>
        <taxon>Hyphomonas</taxon>
    </lineage>
</organism>
<name>A0A059FX09_9PROT</name>
<dbReference type="PROSITE" id="PS50043">
    <property type="entry name" value="HTH_LUXR_2"/>
    <property type="match status" value="1"/>
</dbReference>
<dbReference type="CDD" id="cd06170">
    <property type="entry name" value="LuxR_C_like"/>
    <property type="match status" value="1"/>
</dbReference>
<dbReference type="AlphaFoldDB" id="A0A059FX09"/>
<sequence length="311" mass="35690">MSYETTDFLFELYHNASQRRPEDFRLHTLKKLQSLIPFDFAVWGGGWADGRLVSDLTVLDQSEAVLKDWEAVADQDAFCDLTLRHLGTTARFDDVPEFRRSFAYNEHWRQVNASHMMATIKAEHTDGYVSFVGLCADDRPSEFSETERSFKQALMPHLSQALRINRELWTHRTFQKEEAVALVDQEGWILLEHGAFREFTSAEWGDFSARIPPEVMGTLVKTHYWRGQSLTARLSDFDSHYFIHILFQPELACLTPRERQVAELFATGMTHKQVAATLDTSPSTVRNQLVRIYDKLGISSKASLAALLRQA</sequence>
<accession>A0A059FX09</accession>
<dbReference type="PANTHER" id="PTHR44688">
    <property type="entry name" value="DNA-BINDING TRANSCRIPTIONAL ACTIVATOR DEVR_DOSR"/>
    <property type="match status" value="1"/>
</dbReference>
<dbReference type="PANTHER" id="PTHR44688:SF16">
    <property type="entry name" value="DNA-BINDING TRANSCRIPTIONAL ACTIVATOR DEVR_DOSR"/>
    <property type="match status" value="1"/>
</dbReference>
<dbReference type="SUPFAM" id="SSF46894">
    <property type="entry name" value="C-terminal effector domain of the bipartite response regulators"/>
    <property type="match status" value="1"/>
</dbReference>
<dbReference type="InterPro" id="IPR000792">
    <property type="entry name" value="Tscrpt_reg_LuxR_C"/>
</dbReference>
<dbReference type="EMBL" id="ARYI01000004">
    <property type="protein sequence ID" value="KCZ95255.1"/>
    <property type="molecule type" value="Genomic_DNA"/>
</dbReference>
<dbReference type="Pfam" id="PF00196">
    <property type="entry name" value="GerE"/>
    <property type="match status" value="1"/>
</dbReference>
<comment type="caution">
    <text evidence="5">The sequence shown here is derived from an EMBL/GenBank/DDBJ whole genome shotgun (WGS) entry which is preliminary data.</text>
</comment>
<evidence type="ECO:0000256" key="2">
    <source>
        <dbReference type="ARBA" id="ARBA00023125"/>
    </source>
</evidence>
<keyword evidence="3" id="KW-0804">Transcription</keyword>
<gene>
    <name evidence="5" type="ORF">HHI_06279</name>
</gene>
<reference evidence="5 6" key="1">
    <citation type="submission" date="2013-04" db="EMBL/GenBank/DDBJ databases">
        <title>Hyphomonas hirschiana VP5 Genome Sequencing.</title>
        <authorList>
            <person name="Lai Q."/>
            <person name="Shao Z."/>
        </authorList>
    </citation>
    <scope>NUCLEOTIDE SEQUENCE [LARGE SCALE GENOMIC DNA]</scope>
    <source>
        <strain evidence="5 6">VP5</strain>
    </source>
</reference>
<dbReference type="GO" id="GO:0003677">
    <property type="term" value="F:DNA binding"/>
    <property type="evidence" value="ECO:0007669"/>
    <property type="project" value="UniProtKB-KW"/>
</dbReference>
<dbReference type="Gene3D" id="1.10.10.10">
    <property type="entry name" value="Winged helix-like DNA-binding domain superfamily/Winged helix DNA-binding domain"/>
    <property type="match status" value="1"/>
</dbReference>
<dbReference type="InterPro" id="IPR016032">
    <property type="entry name" value="Sig_transdc_resp-reg_C-effctor"/>
</dbReference>
<dbReference type="OrthoDB" id="8277135at2"/>
<dbReference type="PATRIC" id="fig|1280951.3.peg.1267"/>
<evidence type="ECO:0000256" key="3">
    <source>
        <dbReference type="ARBA" id="ARBA00023163"/>
    </source>
</evidence>
<dbReference type="SMART" id="SM00421">
    <property type="entry name" value="HTH_LUXR"/>
    <property type="match status" value="1"/>
</dbReference>
<keyword evidence="1" id="KW-0805">Transcription regulation</keyword>
<dbReference type="GO" id="GO:0006355">
    <property type="term" value="P:regulation of DNA-templated transcription"/>
    <property type="evidence" value="ECO:0007669"/>
    <property type="project" value="InterPro"/>
</dbReference>